<name>A0A0N5C343_STREA</name>
<dbReference type="Pfam" id="PF03360">
    <property type="entry name" value="Glyco_transf_43"/>
    <property type="match status" value="1"/>
</dbReference>
<comment type="pathway">
    <text evidence="16">Protein modification; protein glycosylation.</text>
</comment>
<dbReference type="Gene3D" id="3.90.550.10">
    <property type="entry name" value="Spore Coat Polysaccharide Biosynthesis Protein SpsA, Chain A"/>
    <property type="match status" value="1"/>
</dbReference>
<evidence type="ECO:0000256" key="16">
    <source>
        <dbReference type="RuleBase" id="RU363127"/>
    </source>
</evidence>
<evidence type="ECO:0000256" key="10">
    <source>
        <dbReference type="ARBA" id="ARBA00023180"/>
    </source>
</evidence>
<dbReference type="GO" id="GO:0005975">
    <property type="term" value="P:carbohydrate metabolic process"/>
    <property type="evidence" value="ECO:0007669"/>
    <property type="project" value="TreeGrafter"/>
</dbReference>
<keyword evidence="18" id="KW-1185">Reference proteome</keyword>
<evidence type="ECO:0000256" key="4">
    <source>
        <dbReference type="ARBA" id="ARBA00022679"/>
    </source>
</evidence>
<feature type="site" description="Interaction with galactose moiety of substrate glycoprotein" evidence="15">
    <location>
        <position position="233"/>
    </location>
</feature>
<keyword evidence="4 16" id="KW-0808">Transferase</keyword>
<dbReference type="PANTHER" id="PTHR10896:SF65">
    <property type="entry name" value="GALACTOSYLGALACTOSYLXYLOSYLPROTEIN 3-BETA-GLUCURONOSYLTRANSFERASE 3"/>
    <property type="match status" value="1"/>
</dbReference>
<dbReference type="STRING" id="174720.A0A0N5C343"/>
<dbReference type="GO" id="GO:0015018">
    <property type="term" value="F:galactosylgalactosylxylosylprotein 3-beta-glucuronosyltransferase activity"/>
    <property type="evidence" value="ECO:0007669"/>
    <property type="project" value="UniProtKB-UniRule"/>
</dbReference>
<evidence type="ECO:0000256" key="7">
    <source>
        <dbReference type="ARBA" id="ARBA00022968"/>
    </source>
</evidence>
<dbReference type="FunFam" id="3.90.550.10:FF:000044">
    <property type="entry name" value="Galactosylgalactosylxylosylprotein 3-beta-glucuronosyltransferase"/>
    <property type="match status" value="1"/>
</dbReference>
<evidence type="ECO:0000256" key="12">
    <source>
        <dbReference type="ARBA" id="ARBA00047979"/>
    </source>
</evidence>
<evidence type="ECO:0000313" key="19">
    <source>
        <dbReference type="WBParaSite" id="SPAL_0001239800.1"/>
    </source>
</evidence>
<keyword evidence="9 16" id="KW-0472">Membrane</keyword>
<dbReference type="SUPFAM" id="SSF53448">
    <property type="entry name" value="Nucleotide-diphospho-sugar transferases"/>
    <property type="match status" value="1"/>
</dbReference>
<keyword evidence="11 14" id="KW-0464">Manganese</keyword>
<dbReference type="GO" id="GO:0046872">
    <property type="term" value="F:metal ion binding"/>
    <property type="evidence" value="ECO:0007669"/>
    <property type="project" value="UniProtKB-KW"/>
</dbReference>
<keyword evidence="5 16" id="KW-0812">Transmembrane</keyword>
<dbReference type="EC" id="2.4.1.135" evidence="3 16"/>
<proteinExistence type="inferred from homology"/>
<keyword evidence="8 16" id="KW-1133">Transmembrane helix</keyword>
<comment type="subcellular location">
    <subcellularLocation>
        <location evidence="16">Golgi apparatus membrane</location>
        <topology evidence="16">Single-pass type II membrane protein</topology>
    </subcellularLocation>
    <subcellularLocation>
        <location evidence="1">Membrane</location>
        <topology evidence="1">Single-pass type II membrane protein</topology>
    </subcellularLocation>
</comment>
<keyword evidence="17" id="KW-0175">Coiled coil</keyword>
<dbReference type="WBParaSite" id="SPAL_0001239800.1">
    <property type="protein sequence ID" value="SPAL_0001239800.1"/>
    <property type="gene ID" value="SPAL_0001239800"/>
</dbReference>
<evidence type="ECO:0000256" key="2">
    <source>
        <dbReference type="ARBA" id="ARBA00007706"/>
    </source>
</evidence>
<comment type="catalytic activity">
    <reaction evidence="12 16">
        <text>3-O-(beta-D-galactosyl-(1-&gt;3)-beta-D-galactosyl-(1-&gt;4)-beta-D-xylosyl)-L-seryl-[protein] + UDP-alpha-D-glucuronate = 3-O-(beta-D-GlcA-(1-&gt;3)-beta-D-Gal-(1-&gt;3)-beta-D-Gal-(1-&gt;4)-beta-D-Xyl)-L-seryl-[protein] + UDP + H(+)</text>
        <dbReference type="Rhea" id="RHEA:24168"/>
        <dbReference type="Rhea" id="RHEA-COMP:12571"/>
        <dbReference type="Rhea" id="RHEA-COMP:12573"/>
        <dbReference type="ChEBI" id="CHEBI:15378"/>
        <dbReference type="ChEBI" id="CHEBI:58052"/>
        <dbReference type="ChEBI" id="CHEBI:58223"/>
        <dbReference type="ChEBI" id="CHEBI:132090"/>
        <dbReference type="ChEBI" id="CHEBI:132093"/>
        <dbReference type="EC" id="2.4.1.135"/>
    </reaction>
</comment>
<keyword evidence="6 14" id="KW-0479">Metal-binding</keyword>
<keyword evidence="10" id="KW-0325">Glycoprotein</keyword>
<evidence type="ECO:0000256" key="9">
    <source>
        <dbReference type="ARBA" id="ARBA00023136"/>
    </source>
</evidence>
<dbReference type="InterPro" id="IPR005027">
    <property type="entry name" value="Glyco_trans_43"/>
</dbReference>
<reference evidence="19" key="1">
    <citation type="submission" date="2017-02" db="UniProtKB">
        <authorList>
            <consortium name="WormBaseParasite"/>
        </authorList>
    </citation>
    <scope>IDENTIFICATION</scope>
</reference>
<organism evidence="18 19">
    <name type="scientific">Strongyloides papillosus</name>
    <name type="common">Intestinal threadworm</name>
    <dbReference type="NCBI Taxonomy" id="174720"/>
    <lineage>
        <taxon>Eukaryota</taxon>
        <taxon>Metazoa</taxon>
        <taxon>Ecdysozoa</taxon>
        <taxon>Nematoda</taxon>
        <taxon>Chromadorea</taxon>
        <taxon>Rhabditida</taxon>
        <taxon>Tylenchina</taxon>
        <taxon>Panagrolaimomorpha</taxon>
        <taxon>Strongyloidoidea</taxon>
        <taxon>Strongyloididae</taxon>
        <taxon>Strongyloides</taxon>
    </lineage>
</organism>
<dbReference type="UniPathway" id="UPA00378"/>
<evidence type="ECO:0000256" key="14">
    <source>
        <dbReference type="PIRSR" id="PIRSR605027-3"/>
    </source>
</evidence>
<feature type="transmembrane region" description="Helical" evidence="16">
    <location>
        <begin position="6"/>
        <end position="26"/>
    </location>
</feature>
<keyword evidence="16" id="KW-0333">Golgi apparatus</keyword>
<evidence type="ECO:0000256" key="3">
    <source>
        <dbReference type="ARBA" id="ARBA00012641"/>
    </source>
</evidence>
<dbReference type="GO" id="GO:0050650">
    <property type="term" value="P:chondroitin sulfate proteoglycan biosynthetic process"/>
    <property type="evidence" value="ECO:0007669"/>
    <property type="project" value="TreeGrafter"/>
</dbReference>
<dbReference type="InterPro" id="IPR029044">
    <property type="entry name" value="Nucleotide-diphossugar_trans"/>
</dbReference>
<feature type="binding site" evidence="14">
    <location>
        <position position="202"/>
    </location>
    <ligand>
        <name>Mn(2+)</name>
        <dbReference type="ChEBI" id="CHEBI:29035"/>
    </ligand>
</feature>
<evidence type="ECO:0000256" key="1">
    <source>
        <dbReference type="ARBA" id="ARBA00004606"/>
    </source>
</evidence>
<dbReference type="PANTHER" id="PTHR10896">
    <property type="entry name" value="GALACTOSYLGALACTOSYLXYLOSYLPROTEIN 3-BETA-GLUCURONOSYLTRANSFERASE BETA-1,3-GLUCURONYLTRANSFERASE"/>
    <property type="match status" value="1"/>
</dbReference>
<evidence type="ECO:0000256" key="11">
    <source>
        <dbReference type="ARBA" id="ARBA00023211"/>
    </source>
</evidence>
<dbReference type="CDD" id="cd00218">
    <property type="entry name" value="GlcAT-I"/>
    <property type="match status" value="1"/>
</dbReference>
<comment type="cofactor">
    <cofactor evidence="14 16">
        <name>Mn(2+)</name>
        <dbReference type="ChEBI" id="CHEBI:29035"/>
    </cofactor>
</comment>
<dbReference type="GO" id="GO:0000139">
    <property type="term" value="C:Golgi membrane"/>
    <property type="evidence" value="ECO:0007669"/>
    <property type="project" value="UniProtKB-SubCell"/>
</dbReference>
<sequence length="349" mass="40994">MIRFYVLKRIIIAILLFFLIRILWYYRETINLKEKKHDLEEMVFILEKKHQNALLQIKNLEMQKARMEREMEFSEARFRNFQLMKDDTRDVKILFITPTYKKLTQKADLTRLKQTLINVRNIMWILIEDAEEKSMEIEKFLNESKIPFAHLCIKTPKSKKLKDNDPSWLLPKGVLQRNEALKWIRINWAGRQNAIVYFGDDDNTYDLKLFNEMKTINKVGIWPVGIVGGLLVETPLVSHSSGKVIGFNSIWKPERAFPIDMAAFAFNISLLHDNPRASFSYDVPRGHQESHFLSTLNIKMSDLEPKANMCNSVLVWHTRTEKVSVNKKDKTKFVTGYGTTAYERDAVFI</sequence>
<comment type="similarity">
    <text evidence="2 16">Belongs to the glycosyltransferase 43 family.</text>
</comment>
<accession>A0A0N5C343</accession>
<evidence type="ECO:0000256" key="6">
    <source>
        <dbReference type="ARBA" id="ARBA00022723"/>
    </source>
</evidence>
<protein>
    <recommendedName>
        <fullName evidence="3 16">Galactosylgalactosylxylosylprotein 3-beta-glucuronosyltransferase</fullName>
        <ecNumber evidence="3 16">2.4.1.135</ecNumber>
    </recommendedName>
</protein>
<feature type="active site" description="Proton donor/acceptor" evidence="13">
    <location>
        <position position="289"/>
    </location>
</feature>
<evidence type="ECO:0000256" key="15">
    <source>
        <dbReference type="PIRSR" id="PIRSR605027-4"/>
    </source>
</evidence>
<keyword evidence="7 16" id="KW-0735">Signal-anchor</keyword>
<evidence type="ECO:0000256" key="13">
    <source>
        <dbReference type="PIRSR" id="PIRSR605027-1"/>
    </source>
</evidence>
<evidence type="ECO:0000256" key="8">
    <source>
        <dbReference type="ARBA" id="ARBA00022989"/>
    </source>
</evidence>
<dbReference type="Proteomes" id="UP000046392">
    <property type="component" value="Unplaced"/>
</dbReference>
<evidence type="ECO:0000313" key="18">
    <source>
        <dbReference type="Proteomes" id="UP000046392"/>
    </source>
</evidence>
<evidence type="ECO:0000256" key="17">
    <source>
        <dbReference type="SAM" id="Coils"/>
    </source>
</evidence>
<feature type="coiled-coil region" evidence="17">
    <location>
        <begin position="43"/>
        <end position="77"/>
    </location>
</feature>
<dbReference type="AlphaFoldDB" id="A0A0N5C343"/>
<evidence type="ECO:0000256" key="5">
    <source>
        <dbReference type="ARBA" id="ARBA00022692"/>
    </source>
</evidence>